<dbReference type="Pfam" id="PF01722">
    <property type="entry name" value="BolA"/>
    <property type="match status" value="1"/>
</dbReference>
<dbReference type="PIRSF" id="PIRSF003113">
    <property type="entry name" value="BolA"/>
    <property type="match status" value="1"/>
</dbReference>
<dbReference type="RefSeq" id="WP_112863931.1">
    <property type="nucleotide sequence ID" value="NZ_UAQP01000032.1"/>
</dbReference>
<proteinExistence type="inferred from homology"/>
<evidence type="ECO:0000313" key="2">
    <source>
        <dbReference type="EMBL" id="SPU57697.1"/>
    </source>
</evidence>
<evidence type="ECO:0000313" key="3">
    <source>
        <dbReference type="Proteomes" id="UP000251186"/>
    </source>
</evidence>
<accession>A0A2X1BLS7</accession>
<protein>
    <submittedName>
        <fullName evidence="2">Transcriptional regulator BolA</fullName>
    </submittedName>
</protein>
<dbReference type="EMBL" id="UAQP01000032">
    <property type="protein sequence ID" value="SPU57697.1"/>
    <property type="molecule type" value="Genomic_DNA"/>
</dbReference>
<dbReference type="Proteomes" id="UP000251186">
    <property type="component" value="Unassembled WGS sequence"/>
</dbReference>
<evidence type="ECO:0000256" key="1">
    <source>
        <dbReference type="RuleBase" id="RU003860"/>
    </source>
</evidence>
<comment type="similarity">
    <text evidence="1">Belongs to the BolA/IbaG family.</text>
</comment>
<dbReference type="SUPFAM" id="SSF82657">
    <property type="entry name" value="BolA-like"/>
    <property type="match status" value="1"/>
</dbReference>
<dbReference type="PANTHER" id="PTHR46230">
    <property type="match status" value="1"/>
</dbReference>
<sequence>MSEARIAMLDQALRAAFAPQCLEIRDDSALHVGHASAGGAGHFAVYIVSEAFAGLSAVKRHQAVYAAVADLMGTEVHALSIEAKTPQQVSSASI</sequence>
<gene>
    <name evidence="2" type="primary">bolA_2</name>
    <name evidence="2" type="ORF">NCTC11166_03406</name>
</gene>
<name>A0A2X1BLS7_BREVE</name>
<dbReference type="InterPro" id="IPR002634">
    <property type="entry name" value="BolA"/>
</dbReference>
<dbReference type="Gene3D" id="3.30.300.90">
    <property type="entry name" value="BolA-like"/>
    <property type="match status" value="1"/>
</dbReference>
<dbReference type="PANTHER" id="PTHR46230:SF7">
    <property type="entry name" value="BOLA-LIKE PROTEIN 1"/>
    <property type="match status" value="1"/>
</dbReference>
<dbReference type="AlphaFoldDB" id="A0A2X1BLS7"/>
<dbReference type="GO" id="GO:0016226">
    <property type="term" value="P:iron-sulfur cluster assembly"/>
    <property type="evidence" value="ECO:0007669"/>
    <property type="project" value="TreeGrafter"/>
</dbReference>
<dbReference type="InterPro" id="IPR036065">
    <property type="entry name" value="BolA-like_sf"/>
</dbReference>
<reference evidence="2 3" key="1">
    <citation type="submission" date="2018-06" db="EMBL/GenBank/DDBJ databases">
        <authorList>
            <consortium name="Pathogen Informatics"/>
            <person name="Doyle S."/>
        </authorList>
    </citation>
    <scope>NUCLEOTIDE SEQUENCE [LARGE SCALE GENOMIC DNA]</scope>
    <source>
        <strain evidence="2 3">NCTC11166</strain>
    </source>
</reference>
<organism evidence="2 3">
    <name type="scientific">Brevundimonas vesicularis</name>
    <name type="common">Pseudomonas vesicularis</name>
    <dbReference type="NCBI Taxonomy" id="41276"/>
    <lineage>
        <taxon>Bacteria</taxon>
        <taxon>Pseudomonadati</taxon>
        <taxon>Pseudomonadota</taxon>
        <taxon>Alphaproteobacteria</taxon>
        <taxon>Caulobacterales</taxon>
        <taxon>Caulobacteraceae</taxon>
        <taxon>Brevundimonas</taxon>
    </lineage>
</organism>